<organism evidence="1 2">
    <name type="scientific">Suillus luteus UH-Slu-Lm8-n1</name>
    <dbReference type="NCBI Taxonomy" id="930992"/>
    <lineage>
        <taxon>Eukaryota</taxon>
        <taxon>Fungi</taxon>
        <taxon>Dikarya</taxon>
        <taxon>Basidiomycota</taxon>
        <taxon>Agaricomycotina</taxon>
        <taxon>Agaricomycetes</taxon>
        <taxon>Agaricomycetidae</taxon>
        <taxon>Boletales</taxon>
        <taxon>Suillineae</taxon>
        <taxon>Suillaceae</taxon>
        <taxon>Suillus</taxon>
    </lineage>
</organism>
<evidence type="ECO:0000313" key="2">
    <source>
        <dbReference type="Proteomes" id="UP000054485"/>
    </source>
</evidence>
<dbReference type="InParanoid" id="A0A0D0AAB0"/>
<dbReference type="Proteomes" id="UP000054485">
    <property type="component" value="Unassembled WGS sequence"/>
</dbReference>
<accession>A0A0D0AAB0</accession>
<keyword evidence="2" id="KW-1185">Reference proteome</keyword>
<protein>
    <submittedName>
        <fullName evidence="1">Uncharacterized protein</fullName>
    </submittedName>
</protein>
<dbReference type="EMBL" id="KN835149">
    <property type="protein sequence ID" value="KIK47195.1"/>
    <property type="molecule type" value="Genomic_DNA"/>
</dbReference>
<gene>
    <name evidence="1" type="ORF">CY34DRAFT_799549</name>
</gene>
<name>A0A0D0AAB0_9AGAM</name>
<dbReference type="HOGENOM" id="CLU_2086366_0_0_1"/>
<proteinExistence type="predicted"/>
<sequence>MANTCSSSLPRISYLFLSTYNFSRIKLTHRQSLIIFDVPHTGTNLHSRLTIFFAAGHLYLCGNDGNSATWRRSKALTMNKRLQDRCIHPVQNPIDITYVIDHHGYFQREGRALQNYS</sequence>
<evidence type="ECO:0000313" key="1">
    <source>
        <dbReference type="EMBL" id="KIK47195.1"/>
    </source>
</evidence>
<dbReference type="AlphaFoldDB" id="A0A0D0AAB0"/>
<reference evidence="2" key="2">
    <citation type="submission" date="2015-01" db="EMBL/GenBank/DDBJ databases">
        <title>Evolutionary Origins and Diversification of the Mycorrhizal Mutualists.</title>
        <authorList>
            <consortium name="DOE Joint Genome Institute"/>
            <consortium name="Mycorrhizal Genomics Consortium"/>
            <person name="Kohler A."/>
            <person name="Kuo A."/>
            <person name="Nagy L.G."/>
            <person name="Floudas D."/>
            <person name="Copeland A."/>
            <person name="Barry K.W."/>
            <person name="Cichocki N."/>
            <person name="Veneault-Fourrey C."/>
            <person name="LaButti K."/>
            <person name="Lindquist E.A."/>
            <person name="Lipzen A."/>
            <person name="Lundell T."/>
            <person name="Morin E."/>
            <person name="Murat C."/>
            <person name="Riley R."/>
            <person name="Ohm R."/>
            <person name="Sun H."/>
            <person name="Tunlid A."/>
            <person name="Henrissat B."/>
            <person name="Grigoriev I.V."/>
            <person name="Hibbett D.S."/>
            <person name="Martin F."/>
        </authorList>
    </citation>
    <scope>NUCLEOTIDE SEQUENCE [LARGE SCALE GENOMIC DNA]</scope>
    <source>
        <strain evidence="2">UH-Slu-Lm8-n1</strain>
    </source>
</reference>
<reference evidence="1 2" key="1">
    <citation type="submission" date="2014-04" db="EMBL/GenBank/DDBJ databases">
        <authorList>
            <consortium name="DOE Joint Genome Institute"/>
            <person name="Kuo A."/>
            <person name="Ruytinx J."/>
            <person name="Rineau F."/>
            <person name="Colpaert J."/>
            <person name="Kohler A."/>
            <person name="Nagy L.G."/>
            <person name="Floudas D."/>
            <person name="Copeland A."/>
            <person name="Barry K.W."/>
            <person name="Cichocki N."/>
            <person name="Veneault-Fourrey C."/>
            <person name="LaButti K."/>
            <person name="Lindquist E.A."/>
            <person name="Lipzen A."/>
            <person name="Lundell T."/>
            <person name="Morin E."/>
            <person name="Murat C."/>
            <person name="Sun H."/>
            <person name="Tunlid A."/>
            <person name="Henrissat B."/>
            <person name="Grigoriev I.V."/>
            <person name="Hibbett D.S."/>
            <person name="Martin F."/>
            <person name="Nordberg H.P."/>
            <person name="Cantor M.N."/>
            <person name="Hua S.X."/>
        </authorList>
    </citation>
    <scope>NUCLEOTIDE SEQUENCE [LARGE SCALE GENOMIC DNA]</scope>
    <source>
        <strain evidence="1 2">UH-Slu-Lm8-n1</strain>
    </source>
</reference>